<dbReference type="PANTHER" id="PTHR21485:SF6">
    <property type="entry name" value="N-ACYLNEURAMINATE CYTIDYLYLTRANSFERASE-RELATED"/>
    <property type="match status" value="1"/>
</dbReference>
<protein>
    <recommendedName>
        <fullName evidence="3">N-acylneuraminate cytidylyltransferase</fullName>
    </recommendedName>
</protein>
<dbReference type="SUPFAM" id="SSF53448">
    <property type="entry name" value="Nucleotide-diphospho-sugar transferases"/>
    <property type="match status" value="1"/>
</dbReference>
<evidence type="ECO:0000313" key="1">
    <source>
        <dbReference type="EMBL" id="OGF27339.1"/>
    </source>
</evidence>
<dbReference type="PANTHER" id="PTHR21485">
    <property type="entry name" value="HAD SUPERFAMILY MEMBERS CMAS AND KDSC"/>
    <property type="match status" value="1"/>
</dbReference>
<dbReference type="EMBL" id="MFGC01000025">
    <property type="protein sequence ID" value="OGF27339.1"/>
    <property type="molecule type" value="Genomic_DNA"/>
</dbReference>
<dbReference type="GO" id="GO:0008781">
    <property type="term" value="F:N-acylneuraminate cytidylyltransferase activity"/>
    <property type="evidence" value="ECO:0007669"/>
    <property type="project" value="TreeGrafter"/>
</dbReference>
<evidence type="ECO:0000313" key="2">
    <source>
        <dbReference type="Proteomes" id="UP000178925"/>
    </source>
</evidence>
<gene>
    <name evidence="1" type="ORF">A2242_04415</name>
</gene>
<dbReference type="InterPro" id="IPR029044">
    <property type="entry name" value="Nucleotide-diphossugar_trans"/>
</dbReference>
<dbReference type="Pfam" id="PF02348">
    <property type="entry name" value="CTP_transf_3"/>
    <property type="match status" value="1"/>
</dbReference>
<organism evidence="1 2">
    <name type="scientific">Candidatus Falkowbacteria bacterium RIFOXYA2_FULL_47_9</name>
    <dbReference type="NCBI Taxonomy" id="1797995"/>
    <lineage>
        <taxon>Bacteria</taxon>
        <taxon>Candidatus Falkowiibacteriota</taxon>
    </lineage>
</organism>
<comment type="caution">
    <text evidence="1">The sequence shown here is derived from an EMBL/GenBank/DDBJ whole genome shotgun (WGS) entry which is preliminary data.</text>
</comment>
<sequence>MKQKKLLAIIPARSGSKRIPGKNIKKFAGKPLIAYAIEQAKSVSMVDRVIVDTDSPEIAAIAREYGAQTPFLRPEYLAQDTSQGVDAILHLLNRLKQEEKYVPTHVMILQTTSPLREIEDIERSWKLIQDSNATTVLTVCPTHPRLYYLDKQQNIILVNGSESQSTNTQAWRPAYILNGCFVYIVKTAALLKEKKVITKRTKAVVCDKWRSVDLDNPEDWALSELLYKNKERIKERIKKI</sequence>
<dbReference type="AlphaFoldDB" id="A0A1F5SL07"/>
<dbReference type="InterPro" id="IPR050793">
    <property type="entry name" value="CMP-NeuNAc_synthase"/>
</dbReference>
<dbReference type="Proteomes" id="UP000178925">
    <property type="component" value="Unassembled WGS sequence"/>
</dbReference>
<reference evidence="1 2" key="1">
    <citation type="journal article" date="2016" name="Nat. Commun.">
        <title>Thousands of microbial genomes shed light on interconnected biogeochemical processes in an aquifer system.</title>
        <authorList>
            <person name="Anantharaman K."/>
            <person name="Brown C.T."/>
            <person name="Hug L.A."/>
            <person name="Sharon I."/>
            <person name="Castelle C.J."/>
            <person name="Probst A.J."/>
            <person name="Thomas B.C."/>
            <person name="Singh A."/>
            <person name="Wilkins M.J."/>
            <person name="Karaoz U."/>
            <person name="Brodie E.L."/>
            <person name="Williams K.H."/>
            <person name="Hubbard S.S."/>
            <person name="Banfield J.F."/>
        </authorList>
    </citation>
    <scope>NUCLEOTIDE SEQUENCE [LARGE SCALE GENOMIC DNA]</scope>
</reference>
<dbReference type="InterPro" id="IPR003329">
    <property type="entry name" value="Cytidylyl_trans"/>
</dbReference>
<name>A0A1F5SL07_9BACT</name>
<evidence type="ECO:0008006" key="3">
    <source>
        <dbReference type="Google" id="ProtNLM"/>
    </source>
</evidence>
<dbReference type="STRING" id="1797995.A2242_04415"/>
<proteinExistence type="predicted"/>
<dbReference type="CDD" id="cd02513">
    <property type="entry name" value="CMP-NeuAc_Synthase"/>
    <property type="match status" value="1"/>
</dbReference>
<dbReference type="Gene3D" id="3.90.550.10">
    <property type="entry name" value="Spore Coat Polysaccharide Biosynthesis Protein SpsA, Chain A"/>
    <property type="match status" value="1"/>
</dbReference>
<accession>A0A1F5SL07</accession>